<dbReference type="STRING" id="411154.GFO_0817"/>
<reference evidence="6 7" key="1">
    <citation type="journal article" date="2006" name="Environ. Microbiol.">
        <title>Whole genome analysis of the marine Bacteroidetes'Gramella forsetii' reveals adaptations to degradation of polymeric organic matter.</title>
        <authorList>
            <person name="Bauer M."/>
            <person name="Kube M."/>
            <person name="Teeling H."/>
            <person name="Richter M."/>
            <person name="Lombardot T."/>
            <person name="Allers E."/>
            <person name="Wuerdemann C.A."/>
            <person name="Quast C."/>
            <person name="Kuhl H."/>
            <person name="Knaust F."/>
            <person name="Woebken D."/>
            <person name="Bischof K."/>
            <person name="Mussmann M."/>
            <person name="Choudhuri J.V."/>
            <person name="Meyer F."/>
            <person name="Reinhardt R."/>
            <person name="Amann R.I."/>
            <person name="Gloeckner F.O."/>
        </authorList>
    </citation>
    <scope>NUCLEOTIDE SEQUENCE [LARGE SCALE GENOMIC DNA]</scope>
    <source>
        <strain evidence="6 7">KT0803</strain>
    </source>
</reference>
<dbReference type="EMBL" id="CU207366">
    <property type="protein sequence ID" value="CAL65792.1"/>
    <property type="molecule type" value="Genomic_DNA"/>
</dbReference>
<evidence type="ECO:0000259" key="5">
    <source>
        <dbReference type="PROSITE" id="PS50977"/>
    </source>
</evidence>
<dbReference type="Gene3D" id="1.10.10.60">
    <property type="entry name" value="Homeodomain-like"/>
    <property type="match status" value="1"/>
</dbReference>
<evidence type="ECO:0000313" key="7">
    <source>
        <dbReference type="Proteomes" id="UP000000755"/>
    </source>
</evidence>
<evidence type="ECO:0000256" key="2">
    <source>
        <dbReference type="ARBA" id="ARBA00023125"/>
    </source>
</evidence>
<keyword evidence="2 4" id="KW-0238">DNA-binding</keyword>
<organism evidence="6 7">
    <name type="scientific">Christiangramia forsetii (strain DSM 17595 / CGMCC 1.15422 / KT0803)</name>
    <name type="common">Gramella forsetii</name>
    <dbReference type="NCBI Taxonomy" id="411154"/>
    <lineage>
        <taxon>Bacteria</taxon>
        <taxon>Pseudomonadati</taxon>
        <taxon>Bacteroidota</taxon>
        <taxon>Flavobacteriia</taxon>
        <taxon>Flavobacteriales</taxon>
        <taxon>Flavobacteriaceae</taxon>
        <taxon>Christiangramia</taxon>
    </lineage>
</organism>
<dbReference type="PANTHER" id="PTHR47506:SF1">
    <property type="entry name" value="HTH-TYPE TRANSCRIPTIONAL REGULATOR YJDC"/>
    <property type="match status" value="1"/>
</dbReference>
<keyword evidence="3" id="KW-0804">Transcription</keyword>
<dbReference type="GO" id="GO:0003677">
    <property type="term" value="F:DNA binding"/>
    <property type="evidence" value="ECO:0007669"/>
    <property type="project" value="UniProtKB-UniRule"/>
</dbReference>
<dbReference type="KEGG" id="gfo:GFO_0817"/>
<dbReference type="eggNOG" id="COG1309">
    <property type="taxonomic scope" value="Bacteria"/>
</dbReference>
<evidence type="ECO:0000256" key="1">
    <source>
        <dbReference type="ARBA" id="ARBA00023015"/>
    </source>
</evidence>
<dbReference type="Pfam" id="PF00440">
    <property type="entry name" value="TetR_N"/>
    <property type="match status" value="1"/>
</dbReference>
<feature type="DNA-binding region" description="H-T-H motif" evidence="4">
    <location>
        <begin position="40"/>
        <end position="59"/>
    </location>
</feature>
<dbReference type="AlphaFoldDB" id="A0LZJ7"/>
<dbReference type="PANTHER" id="PTHR47506">
    <property type="entry name" value="TRANSCRIPTIONAL REGULATORY PROTEIN"/>
    <property type="match status" value="1"/>
</dbReference>
<dbReference type="SUPFAM" id="SSF46689">
    <property type="entry name" value="Homeodomain-like"/>
    <property type="match status" value="1"/>
</dbReference>
<gene>
    <name evidence="6" type="ordered locus">GFO_0817</name>
</gene>
<dbReference type="HOGENOM" id="CLU_069356_28_0_10"/>
<feature type="domain" description="HTH tetR-type" evidence="5">
    <location>
        <begin position="17"/>
        <end position="77"/>
    </location>
</feature>
<dbReference type="SUPFAM" id="SSF48498">
    <property type="entry name" value="Tetracyclin repressor-like, C-terminal domain"/>
    <property type="match status" value="1"/>
</dbReference>
<evidence type="ECO:0000313" key="6">
    <source>
        <dbReference type="EMBL" id="CAL65792.1"/>
    </source>
</evidence>
<evidence type="ECO:0000256" key="4">
    <source>
        <dbReference type="PROSITE-ProRule" id="PRU00335"/>
    </source>
</evidence>
<dbReference type="InterPro" id="IPR009057">
    <property type="entry name" value="Homeodomain-like_sf"/>
</dbReference>
<name>A0LZJ7_CHRFK</name>
<dbReference type="InterPro" id="IPR001647">
    <property type="entry name" value="HTH_TetR"/>
</dbReference>
<accession>A0LZJ7</accession>
<keyword evidence="1" id="KW-0805">Transcription regulation</keyword>
<protein>
    <submittedName>
        <fullName evidence="6">TetR family transcriptional regulator protein</fullName>
    </submittedName>
</protein>
<dbReference type="Gene3D" id="1.10.357.10">
    <property type="entry name" value="Tetracycline Repressor, domain 2"/>
    <property type="match status" value="1"/>
</dbReference>
<evidence type="ECO:0000256" key="3">
    <source>
        <dbReference type="ARBA" id="ARBA00023163"/>
    </source>
</evidence>
<dbReference type="Proteomes" id="UP000000755">
    <property type="component" value="Chromosome"/>
</dbReference>
<proteinExistence type="predicted"/>
<dbReference type="InterPro" id="IPR036271">
    <property type="entry name" value="Tet_transcr_reg_TetR-rel_C_sf"/>
</dbReference>
<dbReference type="PROSITE" id="PS50977">
    <property type="entry name" value="HTH_TETR_2"/>
    <property type="match status" value="1"/>
</dbReference>
<sequence length="198" mass="22762">MCLVLCCSNNDMARTKQYREEDVIQKAMDLFWRNGYEATSVRMLEKEMGINQFSIYSSFGSKNGVFLESIKVYKNKLNSIRHTLKESNNGVLGIKQFFYDFLEFTKDNNLNKGCLVCNTVSELGNKAKPEVLAQLMKFTEEIRDLFLKNLEQVQGKTPEAVEKEANFLMTSMLGLSLGSRILEKQQLDDFIETTFKSI</sequence>